<evidence type="ECO:0000313" key="3">
    <source>
        <dbReference type="Proteomes" id="UP000199690"/>
    </source>
</evidence>
<dbReference type="EMBL" id="FOME01000005">
    <property type="protein sequence ID" value="SFD65405.1"/>
    <property type="molecule type" value="Genomic_DNA"/>
</dbReference>
<dbReference type="Proteomes" id="UP000199690">
    <property type="component" value="Unassembled WGS sequence"/>
</dbReference>
<keyword evidence="3" id="KW-1185">Reference proteome</keyword>
<dbReference type="EMBL" id="FNVB01000010">
    <property type="protein sequence ID" value="SEG94379.1"/>
    <property type="molecule type" value="Genomic_DNA"/>
</dbReference>
<dbReference type="Proteomes" id="UP000236729">
    <property type="component" value="Unassembled WGS sequence"/>
</dbReference>
<dbReference type="AlphaFoldDB" id="A0A1H6EBE8"/>
<evidence type="ECO:0000313" key="2">
    <source>
        <dbReference type="EMBL" id="SFD65405.1"/>
    </source>
</evidence>
<proteinExistence type="predicted"/>
<name>A0A1H6EBE8_9PSEU</name>
<dbReference type="RefSeq" id="WP_093352846.1">
    <property type="nucleotide sequence ID" value="NZ_FNVB01000010.1"/>
</dbReference>
<reference evidence="1" key="2">
    <citation type="submission" date="2016-10" db="EMBL/GenBank/DDBJ databases">
        <authorList>
            <person name="de Groot N.N."/>
        </authorList>
    </citation>
    <scope>NUCLEOTIDE SEQUENCE [LARGE SCALE GENOMIC DNA]</scope>
    <source>
        <strain evidence="1">ATCC 20501</strain>
    </source>
</reference>
<evidence type="ECO:0000313" key="1">
    <source>
        <dbReference type="EMBL" id="SEG94379.1"/>
    </source>
</evidence>
<protein>
    <recommendedName>
        <fullName evidence="5">WXG100 family type VII secretion target</fullName>
    </recommendedName>
</protein>
<organism evidence="1 4">
    <name type="scientific">Saccharopolyspora kobensis</name>
    <dbReference type="NCBI Taxonomy" id="146035"/>
    <lineage>
        <taxon>Bacteria</taxon>
        <taxon>Bacillati</taxon>
        <taxon>Actinomycetota</taxon>
        <taxon>Actinomycetes</taxon>
        <taxon>Pseudonocardiales</taxon>
        <taxon>Pseudonocardiaceae</taxon>
        <taxon>Saccharopolyspora</taxon>
    </lineage>
</organism>
<dbReference type="SUPFAM" id="SSF140453">
    <property type="entry name" value="EsxAB dimer-like"/>
    <property type="match status" value="1"/>
</dbReference>
<dbReference type="Gene3D" id="1.10.287.1060">
    <property type="entry name" value="ESAT-6-like"/>
    <property type="match status" value="1"/>
</dbReference>
<evidence type="ECO:0008006" key="5">
    <source>
        <dbReference type="Google" id="ProtNLM"/>
    </source>
</evidence>
<gene>
    <name evidence="1" type="ORF">SAMN02982929_05905</name>
    <name evidence="2" type="ORF">SAMN05216506_105382</name>
</gene>
<dbReference type="InterPro" id="IPR036689">
    <property type="entry name" value="ESAT-6-like_sf"/>
</dbReference>
<accession>A0A1I1U3Y6</accession>
<dbReference type="SMR" id="A0A1H6EBE8"/>
<accession>A0A1H6EBE8</accession>
<evidence type="ECO:0000313" key="4">
    <source>
        <dbReference type="Proteomes" id="UP000236729"/>
    </source>
</evidence>
<sequence>MSGFRSDLGQLGKHAGEFDALAGQAQKIADTLRRAVESAGDCWGGDEIGASFARAHCGRAEQALSDLGEMSSRLRGMGSKFAAAAATTQQVDADNAEELGRIAGRG</sequence>
<reference evidence="3 4" key="1">
    <citation type="submission" date="2016-10" db="EMBL/GenBank/DDBJ databases">
        <authorList>
            <person name="Varghese N."/>
            <person name="Submissions S."/>
        </authorList>
    </citation>
    <scope>NUCLEOTIDE SEQUENCE [LARGE SCALE GENOMIC DNA]</scope>
    <source>
        <strain evidence="4">ATCC 20501</strain>
        <strain evidence="2 3">CGMCC 4.3529</strain>
    </source>
</reference>